<comment type="caution">
    <text evidence="3">The sequence shown here is derived from an EMBL/GenBank/DDBJ whole genome shotgun (WGS) entry which is preliminary data.</text>
</comment>
<protein>
    <recommendedName>
        <fullName evidence="5">Translation initiation factor IF-2</fullName>
    </recommendedName>
</protein>
<reference evidence="3 4" key="1">
    <citation type="submission" date="2023-04" db="EMBL/GenBank/DDBJ databases">
        <title>Genome Sequence of Selenomonas sputigena ATCC 33150.</title>
        <authorList>
            <person name="Miller D.P."/>
            <person name="Anvari S."/>
            <person name="Polson S.W."/>
            <person name="Macdonald M."/>
            <person name="Mcdowell J.V."/>
        </authorList>
    </citation>
    <scope>NUCLEOTIDE SEQUENCE [LARGE SCALE GENOMIC DNA]</scope>
    <source>
        <strain evidence="3 4">ATCC 33150</strain>
    </source>
</reference>
<feature type="compositionally biased region" description="Low complexity" evidence="1">
    <location>
        <begin position="118"/>
        <end position="128"/>
    </location>
</feature>
<feature type="region of interest" description="Disordered" evidence="1">
    <location>
        <begin position="254"/>
        <end position="302"/>
    </location>
</feature>
<accession>A0ABV3X7A1</accession>
<feature type="compositionally biased region" description="Polar residues" evidence="1">
    <location>
        <begin position="107"/>
        <end position="116"/>
    </location>
</feature>
<feature type="region of interest" description="Disordered" evidence="1">
    <location>
        <begin position="1"/>
        <end position="144"/>
    </location>
</feature>
<evidence type="ECO:0000313" key="4">
    <source>
        <dbReference type="Proteomes" id="UP001559623"/>
    </source>
</evidence>
<feature type="transmembrane region" description="Helical" evidence="2">
    <location>
        <begin position="151"/>
        <end position="169"/>
    </location>
</feature>
<evidence type="ECO:0000313" key="3">
    <source>
        <dbReference type="EMBL" id="MEX5285934.1"/>
    </source>
</evidence>
<evidence type="ECO:0008006" key="5">
    <source>
        <dbReference type="Google" id="ProtNLM"/>
    </source>
</evidence>
<evidence type="ECO:0000256" key="1">
    <source>
        <dbReference type="SAM" id="MobiDB-lite"/>
    </source>
</evidence>
<keyword evidence="2" id="KW-0812">Transmembrane</keyword>
<feature type="region of interest" description="Disordered" evidence="1">
    <location>
        <begin position="337"/>
        <end position="358"/>
    </location>
</feature>
<keyword evidence="4" id="KW-1185">Reference proteome</keyword>
<feature type="compositionally biased region" description="Low complexity" evidence="1">
    <location>
        <begin position="53"/>
        <end position="71"/>
    </location>
</feature>
<feature type="compositionally biased region" description="Basic and acidic residues" evidence="1">
    <location>
        <begin position="345"/>
        <end position="358"/>
    </location>
</feature>
<evidence type="ECO:0000256" key="2">
    <source>
        <dbReference type="SAM" id="Phobius"/>
    </source>
</evidence>
<gene>
    <name evidence="3" type="ORF">QCO44_09900</name>
</gene>
<sequence length="358" mass="36013">MAIAMPKAPTPPTPPVSPGLEQASGAVGGLPDFGASGQAAVEGVQQEARDAVRAGQEAAANARAAGERLAGTPERKNQNTEKQGPGDSKLPLNEAAGKDKAADGAGSRTTVQQPANLPQAAQGAPEGAAKTETKEASGLLPPDAHSSSAVMAYWPLLLIVCLAGVFLLARKLSSKKPGEPTPLERAAKEAELLAEIEAQRTAREKRQAERAAAVAAAGLAAIAGAKPAAAGAAAFAAAAVPPPASLAKAVDAAGSAPRAGGRYPSVRSQAGRRTANDAPVRAGAAPHPVPPAEEAPPAAGGMASLAQALSAFREAGRMLEEGRDRAAAEEVRQAERIASLQQEEAQGKDGKGNFEIRI</sequence>
<proteinExistence type="predicted"/>
<dbReference type="Proteomes" id="UP001559623">
    <property type="component" value="Unassembled WGS sequence"/>
</dbReference>
<organism evidence="3 4">
    <name type="scientific">Selenomonas sputigena</name>
    <dbReference type="NCBI Taxonomy" id="69823"/>
    <lineage>
        <taxon>Bacteria</taxon>
        <taxon>Bacillati</taxon>
        <taxon>Bacillota</taxon>
        <taxon>Negativicutes</taxon>
        <taxon>Selenomonadales</taxon>
        <taxon>Selenomonadaceae</taxon>
        <taxon>Selenomonas</taxon>
    </lineage>
</organism>
<keyword evidence="2" id="KW-0472">Membrane</keyword>
<keyword evidence="2" id="KW-1133">Transmembrane helix</keyword>
<dbReference type="EMBL" id="JARVLH010000006">
    <property type="protein sequence ID" value="MEX5285934.1"/>
    <property type="molecule type" value="Genomic_DNA"/>
</dbReference>
<dbReference type="RefSeq" id="WP_368847655.1">
    <property type="nucleotide sequence ID" value="NZ_CP194411.1"/>
</dbReference>
<name>A0ABV3X7A1_9FIRM</name>
<feature type="compositionally biased region" description="Pro residues" evidence="1">
    <location>
        <begin position="8"/>
        <end position="17"/>
    </location>
</feature>